<dbReference type="GO" id="GO:0008270">
    <property type="term" value="F:zinc ion binding"/>
    <property type="evidence" value="ECO:0007669"/>
    <property type="project" value="UniProtKB-KW"/>
</dbReference>
<dbReference type="SMART" id="SM00184">
    <property type="entry name" value="RING"/>
    <property type="match status" value="1"/>
</dbReference>
<reference evidence="17" key="1">
    <citation type="journal article" date="2022" name="Cell">
        <title>Repeat-based holocentromeres influence genome architecture and karyotype evolution.</title>
        <authorList>
            <person name="Hofstatter P.G."/>
            <person name="Thangavel G."/>
            <person name="Lux T."/>
            <person name="Neumann P."/>
            <person name="Vondrak T."/>
            <person name="Novak P."/>
            <person name="Zhang M."/>
            <person name="Costa L."/>
            <person name="Castellani M."/>
            <person name="Scott A."/>
            <person name="Toegelov H."/>
            <person name="Fuchs J."/>
            <person name="Mata-Sucre Y."/>
            <person name="Dias Y."/>
            <person name="Vanzela A.L.L."/>
            <person name="Huettel B."/>
            <person name="Almeida C.C.S."/>
            <person name="Simkova H."/>
            <person name="Souza G."/>
            <person name="Pedrosa-Harand A."/>
            <person name="Macas J."/>
            <person name="Mayer K.F.X."/>
            <person name="Houben A."/>
            <person name="Marques A."/>
        </authorList>
    </citation>
    <scope>NUCLEOTIDE SEQUENCE</scope>
    <source>
        <strain evidence="17">RhyBre1mFocal</strain>
    </source>
</reference>
<dbReference type="SUPFAM" id="SSF57850">
    <property type="entry name" value="RING/U-box"/>
    <property type="match status" value="1"/>
</dbReference>
<comment type="pathway">
    <text evidence="3">Protein modification; protein ubiquitination.</text>
</comment>
<evidence type="ECO:0000256" key="11">
    <source>
        <dbReference type="ARBA" id="ARBA00022989"/>
    </source>
</evidence>
<proteinExistence type="inferred from homology"/>
<evidence type="ECO:0000256" key="8">
    <source>
        <dbReference type="ARBA" id="ARBA00022771"/>
    </source>
</evidence>
<evidence type="ECO:0000256" key="12">
    <source>
        <dbReference type="ARBA" id="ARBA00023136"/>
    </source>
</evidence>
<dbReference type="OrthoDB" id="8062037at2759"/>
<dbReference type="Pfam" id="PF13639">
    <property type="entry name" value="zf-RING_2"/>
    <property type="match status" value="1"/>
</dbReference>
<keyword evidence="8 14" id="KW-0863">Zinc-finger</keyword>
<keyword evidence="18" id="KW-1185">Reference proteome</keyword>
<dbReference type="InterPro" id="IPR053238">
    <property type="entry name" value="RING-H2_zinc_finger"/>
</dbReference>
<dbReference type="GO" id="GO:0016020">
    <property type="term" value="C:membrane"/>
    <property type="evidence" value="ECO:0007669"/>
    <property type="project" value="UniProtKB-SubCell"/>
</dbReference>
<comment type="subcellular location">
    <subcellularLocation>
        <location evidence="2">Membrane</location>
        <topology evidence="2">Single-pass membrane protein</topology>
    </subcellularLocation>
</comment>
<keyword evidence="6 15" id="KW-0812">Transmembrane</keyword>
<dbReference type="PANTHER" id="PTHR14155">
    <property type="entry name" value="RING FINGER DOMAIN-CONTAINING"/>
    <property type="match status" value="1"/>
</dbReference>
<keyword evidence="7" id="KW-0479">Metal-binding</keyword>
<dbReference type="AlphaFoldDB" id="A0A9Q0CBW6"/>
<comment type="catalytic activity">
    <reaction evidence="1">
        <text>S-ubiquitinyl-[E2 ubiquitin-conjugating enzyme]-L-cysteine + [acceptor protein]-L-lysine = [E2 ubiquitin-conjugating enzyme]-L-cysteine + N(6)-ubiquitinyl-[acceptor protein]-L-lysine.</text>
        <dbReference type="EC" id="2.3.2.27"/>
    </reaction>
</comment>
<dbReference type="EC" id="2.3.2.27" evidence="4"/>
<comment type="caution">
    <text evidence="17">The sequence shown here is derived from an EMBL/GenBank/DDBJ whole genome shotgun (WGS) entry which is preliminary data.</text>
</comment>
<dbReference type="EMBL" id="JAMQYH010000004">
    <property type="protein sequence ID" value="KAJ1690937.1"/>
    <property type="molecule type" value="Genomic_DNA"/>
</dbReference>
<dbReference type="CDD" id="cd16461">
    <property type="entry name" value="RING-H2_EL5-like"/>
    <property type="match status" value="1"/>
</dbReference>
<evidence type="ECO:0000256" key="1">
    <source>
        <dbReference type="ARBA" id="ARBA00000900"/>
    </source>
</evidence>
<evidence type="ECO:0000313" key="18">
    <source>
        <dbReference type="Proteomes" id="UP001151287"/>
    </source>
</evidence>
<dbReference type="GO" id="GO:0061630">
    <property type="term" value="F:ubiquitin protein ligase activity"/>
    <property type="evidence" value="ECO:0007669"/>
    <property type="project" value="UniProtKB-EC"/>
</dbReference>
<keyword evidence="11 15" id="KW-1133">Transmembrane helix</keyword>
<organism evidence="17 18">
    <name type="scientific">Rhynchospora breviuscula</name>
    <dbReference type="NCBI Taxonomy" id="2022672"/>
    <lineage>
        <taxon>Eukaryota</taxon>
        <taxon>Viridiplantae</taxon>
        <taxon>Streptophyta</taxon>
        <taxon>Embryophyta</taxon>
        <taxon>Tracheophyta</taxon>
        <taxon>Spermatophyta</taxon>
        <taxon>Magnoliopsida</taxon>
        <taxon>Liliopsida</taxon>
        <taxon>Poales</taxon>
        <taxon>Cyperaceae</taxon>
        <taxon>Cyperoideae</taxon>
        <taxon>Rhynchosporeae</taxon>
        <taxon>Rhynchospora</taxon>
    </lineage>
</organism>
<keyword evidence="9" id="KW-0833">Ubl conjugation pathway</keyword>
<accession>A0A9Q0CBW6</accession>
<name>A0A9Q0CBW6_9POAL</name>
<evidence type="ECO:0000313" key="17">
    <source>
        <dbReference type="EMBL" id="KAJ1690937.1"/>
    </source>
</evidence>
<evidence type="ECO:0000256" key="13">
    <source>
        <dbReference type="ARBA" id="ARBA00024209"/>
    </source>
</evidence>
<evidence type="ECO:0000256" key="10">
    <source>
        <dbReference type="ARBA" id="ARBA00022833"/>
    </source>
</evidence>
<keyword evidence="12 15" id="KW-0472">Membrane</keyword>
<dbReference type="InterPro" id="IPR013083">
    <property type="entry name" value="Znf_RING/FYVE/PHD"/>
</dbReference>
<evidence type="ECO:0000256" key="4">
    <source>
        <dbReference type="ARBA" id="ARBA00012483"/>
    </source>
</evidence>
<dbReference type="PROSITE" id="PS50089">
    <property type="entry name" value="ZF_RING_2"/>
    <property type="match status" value="1"/>
</dbReference>
<keyword evidence="5" id="KW-0808">Transferase</keyword>
<dbReference type="Proteomes" id="UP001151287">
    <property type="component" value="Unassembled WGS sequence"/>
</dbReference>
<dbReference type="InterPro" id="IPR001841">
    <property type="entry name" value="Znf_RING"/>
</dbReference>
<sequence>MDSQLMPKRLLASDMQNGSSNDMGNVIVLVLVFFALAFFFLTIARLLRAFFFHNHTEIVDIARRHQYEFLFGGARHGLSPSAIAEIPTLKYQRDIKYGSGTGGGWAQCAICLSFLEEEEMVRQLPECKHLFHVECIDKWLNSHATCPLCRSSVGDQIAGCEKDLEAQPSTSVVGARVEGTEVRSVLGSVGHGYLS</sequence>
<evidence type="ECO:0000256" key="15">
    <source>
        <dbReference type="SAM" id="Phobius"/>
    </source>
</evidence>
<feature type="domain" description="RING-type" evidence="16">
    <location>
        <begin position="108"/>
        <end position="150"/>
    </location>
</feature>
<evidence type="ECO:0000256" key="2">
    <source>
        <dbReference type="ARBA" id="ARBA00004167"/>
    </source>
</evidence>
<keyword evidence="10" id="KW-0862">Zinc</keyword>
<evidence type="ECO:0000259" key="16">
    <source>
        <dbReference type="PROSITE" id="PS50089"/>
    </source>
</evidence>
<protein>
    <recommendedName>
        <fullName evidence="4">RING-type E3 ubiquitin transferase</fullName>
        <ecNumber evidence="4">2.3.2.27</ecNumber>
    </recommendedName>
</protein>
<comment type="similarity">
    <text evidence="13">Belongs to the RING-type zinc finger family. ATL subfamily.</text>
</comment>
<dbReference type="Gene3D" id="3.30.40.10">
    <property type="entry name" value="Zinc/RING finger domain, C3HC4 (zinc finger)"/>
    <property type="match status" value="1"/>
</dbReference>
<dbReference type="FunFam" id="3.30.40.10:FF:000187">
    <property type="entry name" value="E3 ubiquitin-protein ligase ATL6"/>
    <property type="match status" value="1"/>
</dbReference>
<evidence type="ECO:0000256" key="3">
    <source>
        <dbReference type="ARBA" id="ARBA00004906"/>
    </source>
</evidence>
<evidence type="ECO:0000256" key="5">
    <source>
        <dbReference type="ARBA" id="ARBA00022679"/>
    </source>
</evidence>
<dbReference type="PANTHER" id="PTHR14155:SF527">
    <property type="entry name" value="E3 UBIQUITIN-PROTEIN LIGASE ATL41"/>
    <property type="match status" value="1"/>
</dbReference>
<gene>
    <name evidence="17" type="ORF">LUZ63_015092</name>
</gene>
<evidence type="ECO:0000256" key="6">
    <source>
        <dbReference type="ARBA" id="ARBA00022692"/>
    </source>
</evidence>
<evidence type="ECO:0000256" key="7">
    <source>
        <dbReference type="ARBA" id="ARBA00022723"/>
    </source>
</evidence>
<evidence type="ECO:0000256" key="9">
    <source>
        <dbReference type="ARBA" id="ARBA00022786"/>
    </source>
</evidence>
<evidence type="ECO:0000256" key="14">
    <source>
        <dbReference type="PROSITE-ProRule" id="PRU00175"/>
    </source>
</evidence>
<feature type="transmembrane region" description="Helical" evidence="15">
    <location>
        <begin position="26"/>
        <end position="47"/>
    </location>
</feature>